<evidence type="ECO:0000313" key="3">
    <source>
        <dbReference type="Proteomes" id="UP000295719"/>
    </source>
</evidence>
<gene>
    <name evidence="2" type="ORF">EDC52_102267</name>
</gene>
<organism evidence="2 3">
    <name type="scientific">Biostraticola tofi</name>
    <dbReference type="NCBI Taxonomy" id="466109"/>
    <lineage>
        <taxon>Bacteria</taxon>
        <taxon>Pseudomonadati</taxon>
        <taxon>Pseudomonadota</taxon>
        <taxon>Gammaproteobacteria</taxon>
        <taxon>Enterobacterales</taxon>
        <taxon>Bruguierivoracaceae</taxon>
        <taxon>Biostraticola</taxon>
    </lineage>
</organism>
<feature type="transmembrane region" description="Helical" evidence="1">
    <location>
        <begin position="7"/>
        <end position="27"/>
    </location>
</feature>
<evidence type="ECO:0000313" key="2">
    <source>
        <dbReference type="EMBL" id="TCV98944.1"/>
    </source>
</evidence>
<reference evidence="2 3" key="1">
    <citation type="submission" date="2019-03" db="EMBL/GenBank/DDBJ databases">
        <title>Genomic Encyclopedia of Type Strains, Phase IV (KMG-IV): sequencing the most valuable type-strain genomes for metagenomic binning, comparative biology and taxonomic classification.</title>
        <authorList>
            <person name="Goeker M."/>
        </authorList>
    </citation>
    <scope>NUCLEOTIDE SEQUENCE [LARGE SCALE GENOMIC DNA]</scope>
    <source>
        <strain evidence="2 3">DSM 19580</strain>
    </source>
</reference>
<proteinExistence type="predicted"/>
<keyword evidence="1" id="KW-1133">Transmembrane helix</keyword>
<evidence type="ECO:0000256" key="1">
    <source>
        <dbReference type="SAM" id="Phobius"/>
    </source>
</evidence>
<keyword evidence="1" id="KW-0812">Transmembrane</keyword>
<comment type="caution">
    <text evidence="2">The sequence shown here is derived from an EMBL/GenBank/DDBJ whole genome shotgun (WGS) entry which is preliminary data.</text>
</comment>
<name>A0A4V2W5A0_9GAMM</name>
<dbReference type="EMBL" id="SMCR01000002">
    <property type="protein sequence ID" value="TCV98944.1"/>
    <property type="molecule type" value="Genomic_DNA"/>
</dbReference>
<dbReference type="AlphaFoldDB" id="A0A4V2W5A0"/>
<keyword evidence="3" id="KW-1185">Reference proteome</keyword>
<keyword evidence="1" id="KW-0472">Membrane</keyword>
<sequence length="33" mass="4146">MHKIRNIYRLAFFYFWSSEVYLIAIKYKANVFL</sequence>
<accession>A0A4V2W5A0</accession>
<dbReference type="Proteomes" id="UP000295719">
    <property type="component" value="Unassembled WGS sequence"/>
</dbReference>
<protein>
    <submittedName>
        <fullName evidence="2">Uncharacterized protein</fullName>
    </submittedName>
</protein>